<protein>
    <submittedName>
        <fullName evidence="4">Uncharacterized monothiol glutaredoxin (inferred by orthology to a C. elegans protein)</fullName>
    </submittedName>
</protein>
<dbReference type="AlphaFoldDB" id="A0A0M3JYW0"/>
<dbReference type="OrthoDB" id="418495at2759"/>
<keyword evidence="3" id="KW-1185">Reference proteome</keyword>
<dbReference type="WBParaSite" id="ASIM_0001365301-mRNA-1">
    <property type="protein sequence ID" value="ASIM_0001365301-mRNA-1"/>
    <property type="gene ID" value="ASIM_0001365301"/>
</dbReference>
<proteinExistence type="predicted"/>
<evidence type="ECO:0000313" key="4">
    <source>
        <dbReference type="WBParaSite" id="ASIM_0001365301-mRNA-1"/>
    </source>
</evidence>
<dbReference type="InterPro" id="IPR036249">
    <property type="entry name" value="Thioredoxin-like_sf"/>
</dbReference>
<feature type="domain" description="Glutaredoxin" evidence="1">
    <location>
        <begin position="36"/>
        <end position="99"/>
    </location>
</feature>
<dbReference type="InterPro" id="IPR011899">
    <property type="entry name" value="Glutaredoxin_euk/vir"/>
</dbReference>
<reference evidence="2 3" key="2">
    <citation type="submission" date="2018-11" db="EMBL/GenBank/DDBJ databases">
        <authorList>
            <consortium name="Pathogen Informatics"/>
        </authorList>
    </citation>
    <scope>NUCLEOTIDE SEQUENCE [LARGE SCALE GENOMIC DNA]</scope>
</reference>
<dbReference type="PROSITE" id="PS51354">
    <property type="entry name" value="GLUTAREDOXIN_2"/>
    <property type="match status" value="1"/>
</dbReference>
<evidence type="ECO:0000313" key="2">
    <source>
        <dbReference type="EMBL" id="VDK48883.1"/>
    </source>
</evidence>
<dbReference type="GO" id="GO:0034599">
    <property type="term" value="P:cellular response to oxidative stress"/>
    <property type="evidence" value="ECO:0007669"/>
    <property type="project" value="TreeGrafter"/>
</dbReference>
<dbReference type="InterPro" id="IPR014025">
    <property type="entry name" value="Glutaredoxin_subgr"/>
</dbReference>
<dbReference type="EMBL" id="UYRR01031309">
    <property type="protein sequence ID" value="VDK48883.1"/>
    <property type="molecule type" value="Genomic_DNA"/>
</dbReference>
<dbReference type="Pfam" id="PF00462">
    <property type="entry name" value="Glutaredoxin"/>
    <property type="match status" value="1"/>
</dbReference>
<gene>
    <name evidence="2" type="ORF">ASIM_LOCUS13081</name>
</gene>
<accession>A0A0M3JYW0</accession>
<organism evidence="4">
    <name type="scientific">Anisakis simplex</name>
    <name type="common">Herring worm</name>
    <dbReference type="NCBI Taxonomy" id="6269"/>
    <lineage>
        <taxon>Eukaryota</taxon>
        <taxon>Metazoa</taxon>
        <taxon>Ecdysozoa</taxon>
        <taxon>Nematoda</taxon>
        <taxon>Chromadorea</taxon>
        <taxon>Rhabditida</taxon>
        <taxon>Spirurina</taxon>
        <taxon>Ascaridomorpha</taxon>
        <taxon>Ascaridoidea</taxon>
        <taxon>Anisakidae</taxon>
        <taxon>Anisakis</taxon>
        <taxon>Anisakis simplex complex</taxon>
    </lineage>
</organism>
<reference evidence="4" key="1">
    <citation type="submission" date="2017-02" db="UniProtKB">
        <authorList>
            <consortium name="WormBaseParasite"/>
        </authorList>
    </citation>
    <scope>IDENTIFICATION</scope>
</reference>
<dbReference type="SUPFAM" id="SSF52833">
    <property type="entry name" value="Thioredoxin-like"/>
    <property type="match status" value="1"/>
</dbReference>
<dbReference type="InterPro" id="IPR002109">
    <property type="entry name" value="Glutaredoxin"/>
</dbReference>
<dbReference type="GO" id="GO:0015038">
    <property type="term" value="F:glutathione disulfide oxidoreductase activity"/>
    <property type="evidence" value="ECO:0007669"/>
    <property type="project" value="TreeGrafter"/>
</dbReference>
<dbReference type="NCBIfam" id="TIGR02180">
    <property type="entry name" value="GRX_euk"/>
    <property type="match status" value="1"/>
</dbReference>
<dbReference type="Proteomes" id="UP000267096">
    <property type="component" value="Unassembled WGS sequence"/>
</dbReference>
<dbReference type="PANTHER" id="PTHR45694">
    <property type="entry name" value="GLUTAREDOXIN 2"/>
    <property type="match status" value="1"/>
</dbReference>
<dbReference type="PRINTS" id="PR00160">
    <property type="entry name" value="GLUTAREDOXIN"/>
</dbReference>
<dbReference type="Gene3D" id="3.40.30.10">
    <property type="entry name" value="Glutaredoxin"/>
    <property type="match status" value="1"/>
</dbReference>
<dbReference type="GO" id="GO:0005737">
    <property type="term" value="C:cytoplasm"/>
    <property type="evidence" value="ECO:0007669"/>
    <property type="project" value="TreeGrafter"/>
</dbReference>
<evidence type="ECO:0000259" key="1">
    <source>
        <dbReference type="Pfam" id="PF00462"/>
    </source>
</evidence>
<name>A0A0M3JYW0_ANISI</name>
<dbReference type="CDD" id="cd03419">
    <property type="entry name" value="GRX_GRXh_1_2_like"/>
    <property type="match status" value="1"/>
</dbReference>
<sequence>MQSEPNVRSQLASQYEDRRIRDLERRMDYDIRYHKVMLYSKTYCPYSHRIKRILAKYDIQDMKTVELDLEADMAIMQDHLKYISGSRTVPQLYIRGRYVGGHEETAQKDESGELERLLKRAYAIRQSYRNQRKRT</sequence>
<evidence type="ECO:0000313" key="3">
    <source>
        <dbReference type="Proteomes" id="UP000267096"/>
    </source>
</evidence>
<dbReference type="PANTHER" id="PTHR45694:SF18">
    <property type="entry name" value="GLUTAREDOXIN-1-RELATED"/>
    <property type="match status" value="1"/>
</dbReference>